<evidence type="ECO:0000313" key="4">
    <source>
        <dbReference type="Proteomes" id="UP000321154"/>
    </source>
</evidence>
<comment type="caution">
    <text evidence="3">The sequence shown here is derived from an EMBL/GenBank/DDBJ whole genome shotgun (WGS) entry which is preliminary data.</text>
</comment>
<dbReference type="InterPro" id="IPR000639">
    <property type="entry name" value="Epox_hydrolase-like"/>
</dbReference>
<dbReference type="RefSeq" id="WP_244289636.1">
    <property type="nucleotide sequence ID" value="NZ_BAAAHR010000002.1"/>
</dbReference>
<dbReference type="Pfam" id="PF00561">
    <property type="entry name" value="Abhydrolase_1"/>
    <property type="match status" value="1"/>
</dbReference>
<dbReference type="PANTHER" id="PTHR43798:SF33">
    <property type="entry name" value="HYDROLASE, PUTATIVE (AFU_ORTHOLOGUE AFUA_2G14860)-RELATED"/>
    <property type="match status" value="1"/>
</dbReference>
<dbReference type="PRINTS" id="PR00111">
    <property type="entry name" value="ABHYDROLASE"/>
</dbReference>
<keyword evidence="2" id="KW-0378">Hydrolase</keyword>
<reference evidence="3 5" key="2">
    <citation type="submission" date="2020-07" db="EMBL/GenBank/DDBJ databases">
        <title>Sequencing the genomes of 1000 actinobacteria strains.</title>
        <authorList>
            <person name="Klenk H.-P."/>
        </authorList>
    </citation>
    <scope>NUCLEOTIDE SEQUENCE [LARGE SCALE GENOMIC DNA]</scope>
    <source>
        <strain evidence="3 5">DSM 10309</strain>
    </source>
</reference>
<evidence type="ECO:0000313" key="5">
    <source>
        <dbReference type="Proteomes" id="UP000522688"/>
    </source>
</evidence>
<dbReference type="GO" id="GO:0016020">
    <property type="term" value="C:membrane"/>
    <property type="evidence" value="ECO:0007669"/>
    <property type="project" value="TreeGrafter"/>
</dbReference>
<dbReference type="Gene3D" id="3.40.50.1820">
    <property type="entry name" value="alpha/beta hydrolase"/>
    <property type="match status" value="1"/>
</dbReference>
<dbReference type="GO" id="GO:0016787">
    <property type="term" value="F:hydrolase activity"/>
    <property type="evidence" value="ECO:0007669"/>
    <property type="project" value="UniProtKB-KW"/>
</dbReference>
<organism evidence="3 5">
    <name type="scientific">Frigoribacterium faeni</name>
    <dbReference type="NCBI Taxonomy" id="145483"/>
    <lineage>
        <taxon>Bacteria</taxon>
        <taxon>Bacillati</taxon>
        <taxon>Actinomycetota</taxon>
        <taxon>Actinomycetes</taxon>
        <taxon>Micrococcales</taxon>
        <taxon>Microbacteriaceae</taxon>
        <taxon>Frigoribacterium</taxon>
    </lineage>
</organism>
<dbReference type="InterPro" id="IPR000073">
    <property type="entry name" value="AB_hydrolase_1"/>
</dbReference>
<dbReference type="SUPFAM" id="SSF53474">
    <property type="entry name" value="alpha/beta-Hydrolases"/>
    <property type="match status" value="1"/>
</dbReference>
<dbReference type="EMBL" id="JACGWW010000001">
    <property type="protein sequence ID" value="MBA8812922.1"/>
    <property type="molecule type" value="Genomic_DNA"/>
</dbReference>
<sequence length="301" mass="32740">MIVREPRVPSPYRSRLAAFDVRDDVVAVSGSATRYWTYEPSGSEEARVTVVAVHGFRGDHHGLEPVVAHLTGVRVIMPDLPGFGESSPLDGEHSVAAYAAWLRAFVDALGLGDDVVVLGHSFGSIVTSAALASGLRASRLILVNPIAAPALQGPRGVVTRLAVFYYWAGAALPERWGQAALQSALVTRFTSLAMVKTRDRSLRRWIHDQHDSYFSRFSDRRVVLDAFRASVSSDVSTYAARVRVPALLIAADRDDITALPAQHRLRALFPDATLAVIDGVGHLIHYEKPREAAAAVEAFLR</sequence>
<evidence type="ECO:0000259" key="1">
    <source>
        <dbReference type="Pfam" id="PF00561"/>
    </source>
</evidence>
<dbReference type="Proteomes" id="UP000522688">
    <property type="component" value="Unassembled WGS sequence"/>
</dbReference>
<name>A0A7W3PIL8_9MICO</name>
<proteinExistence type="predicted"/>
<keyword evidence="4" id="KW-1185">Reference proteome</keyword>
<dbReference type="EMBL" id="BJUV01000002">
    <property type="protein sequence ID" value="GEK81962.1"/>
    <property type="molecule type" value="Genomic_DNA"/>
</dbReference>
<dbReference type="Proteomes" id="UP000321154">
    <property type="component" value="Unassembled WGS sequence"/>
</dbReference>
<dbReference type="InterPro" id="IPR050266">
    <property type="entry name" value="AB_hydrolase_sf"/>
</dbReference>
<dbReference type="PRINTS" id="PR00412">
    <property type="entry name" value="EPOXHYDRLASE"/>
</dbReference>
<dbReference type="InterPro" id="IPR029058">
    <property type="entry name" value="AB_hydrolase_fold"/>
</dbReference>
<dbReference type="AlphaFoldDB" id="A0A7W3PIL8"/>
<accession>A0A7W3PIL8</accession>
<dbReference type="PANTHER" id="PTHR43798">
    <property type="entry name" value="MONOACYLGLYCEROL LIPASE"/>
    <property type="match status" value="1"/>
</dbReference>
<feature type="domain" description="AB hydrolase-1" evidence="1">
    <location>
        <begin position="49"/>
        <end position="289"/>
    </location>
</feature>
<evidence type="ECO:0000313" key="3">
    <source>
        <dbReference type="EMBL" id="MBA8812922.1"/>
    </source>
</evidence>
<gene>
    <name evidence="3" type="ORF">FB463_001146</name>
    <name evidence="2" type="ORF">FFA01_02710</name>
</gene>
<evidence type="ECO:0000313" key="2">
    <source>
        <dbReference type="EMBL" id="GEK81962.1"/>
    </source>
</evidence>
<reference evidence="2 4" key="1">
    <citation type="submission" date="2019-07" db="EMBL/GenBank/DDBJ databases">
        <title>Whole genome shotgun sequence of Frigoribacterium faeni NBRC 103066.</title>
        <authorList>
            <person name="Hosoyama A."/>
            <person name="Uohara A."/>
            <person name="Ohji S."/>
            <person name="Ichikawa N."/>
        </authorList>
    </citation>
    <scope>NUCLEOTIDE SEQUENCE [LARGE SCALE GENOMIC DNA]</scope>
    <source>
        <strain evidence="2 4">NBRC 103066</strain>
    </source>
</reference>
<protein>
    <submittedName>
        <fullName evidence="2">Alpha/beta hydrolase</fullName>
    </submittedName>
    <submittedName>
        <fullName evidence="3">Pimeloyl-ACP methyl ester carboxylesterase</fullName>
    </submittedName>
</protein>